<feature type="compositionally biased region" description="Basic and acidic residues" evidence="1">
    <location>
        <begin position="1"/>
        <end position="10"/>
    </location>
</feature>
<feature type="region of interest" description="Disordered" evidence="1">
    <location>
        <begin position="1"/>
        <end position="24"/>
    </location>
</feature>
<evidence type="ECO:0000313" key="3">
    <source>
        <dbReference type="Proteomes" id="UP001054945"/>
    </source>
</evidence>
<protein>
    <submittedName>
        <fullName evidence="2">Uncharacterized protein</fullName>
    </submittedName>
</protein>
<evidence type="ECO:0000256" key="1">
    <source>
        <dbReference type="SAM" id="MobiDB-lite"/>
    </source>
</evidence>
<keyword evidence="3" id="KW-1185">Reference proteome</keyword>
<name>A0AAV4XDU5_CAEEX</name>
<accession>A0AAV4XDU5</accession>
<organism evidence="2 3">
    <name type="scientific">Caerostris extrusa</name>
    <name type="common">Bark spider</name>
    <name type="synonym">Caerostris bankana</name>
    <dbReference type="NCBI Taxonomy" id="172846"/>
    <lineage>
        <taxon>Eukaryota</taxon>
        <taxon>Metazoa</taxon>
        <taxon>Ecdysozoa</taxon>
        <taxon>Arthropoda</taxon>
        <taxon>Chelicerata</taxon>
        <taxon>Arachnida</taxon>
        <taxon>Araneae</taxon>
        <taxon>Araneomorphae</taxon>
        <taxon>Entelegynae</taxon>
        <taxon>Araneoidea</taxon>
        <taxon>Araneidae</taxon>
        <taxon>Caerostris</taxon>
    </lineage>
</organism>
<dbReference type="AlphaFoldDB" id="A0AAV4XDU5"/>
<dbReference type="Proteomes" id="UP001054945">
    <property type="component" value="Unassembled WGS sequence"/>
</dbReference>
<sequence>MLLVDRKASDHLATNQRKRSAGPPTLAEGCVCRADVFLIAQATMKSDTSPIYNNLHNSRCTVARIGENTKQMDDFIYH</sequence>
<evidence type="ECO:0000313" key="2">
    <source>
        <dbReference type="EMBL" id="GIY93207.1"/>
    </source>
</evidence>
<gene>
    <name evidence="2" type="ORF">CEXT_196141</name>
</gene>
<dbReference type="EMBL" id="BPLR01017642">
    <property type="protein sequence ID" value="GIY93207.1"/>
    <property type="molecule type" value="Genomic_DNA"/>
</dbReference>
<reference evidence="2 3" key="1">
    <citation type="submission" date="2021-06" db="EMBL/GenBank/DDBJ databases">
        <title>Caerostris extrusa draft genome.</title>
        <authorList>
            <person name="Kono N."/>
            <person name="Arakawa K."/>
        </authorList>
    </citation>
    <scope>NUCLEOTIDE SEQUENCE [LARGE SCALE GENOMIC DNA]</scope>
</reference>
<proteinExistence type="predicted"/>
<comment type="caution">
    <text evidence="2">The sequence shown here is derived from an EMBL/GenBank/DDBJ whole genome shotgun (WGS) entry which is preliminary data.</text>
</comment>